<accession>A0A0H5BLF3</accession>
<organism evidence="1">
    <name type="scientific">Amorphochlora amoebiformis</name>
    <dbReference type="NCBI Taxonomy" id="1561963"/>
    <lineage>
        <taxon>Eukaryota</taxon>
        <taxon>Sar</taxon>
        <taxon>Rhizaria</taxon>
        <taxon>Cercozoa</taxon>
        <taxon>Chlorarachniophyceae</taxon>
        <taxon>Amorphochlora</taxon>
    </lineage>
</organism>
<evidence type="ECO:0000313" key="1">
    <source>
        <dbReference type="EMBL" id="BAS01757.1"/>
    </source>
</evidence>
<sequence length="216" mass="25927">MKYIHHFSNIYGLDYLKNTNNTVSKNNDFSVLIITNKPKSLDSIYIKRYNKYYLTHHFIDRPNNIYFVDLCKTYTIRGSLHKEYYNYISYAPFMLKLYTNKLLHISAFKKLISAEFSLILNKMFFTKLYAFSYIRRLSLCTMNWNDIKQHNKILIGNTLIENENFIIMQDHIKHNFQVSSKNLQVTSNVKNIANKHIFYNTLCLTRKFSFLNFIFL</sequence>
<dbReference type="EMBL" id="AB996602">
    <property type="protein sequence ID" value="BAS01757.1"/>
    <property type="molecule type" value="Genomic_DNA"/>
</dbReference>
<protein>
    <submittedName>
        <fullName evidence="1">Uncharacterized protein</fullName>
    </submittedName>
</protein>
<reference evidence="1" key="1">
    <citation type="journal article" date="2015" name="Genome Biol. Evol.">
        <title>Nucleomorph Genome Sequences of Two Chlorarachniophytes, Amorphochlora amoebiformis and Lotharella vacuolata.</title>
        <authorList>
            <person name="Suzuki S."/>
            <person name="Shirato S."/>
            <person name="Hirakawa Y."/>
            <person name="Ishida K."/>
        </authorList>
    </citation>
    <scope>NUCLEOTIDE SEQUENCE</scope>
    <source>
        <strain evidence="1">CCMP2058</strain>
    </source>
</reference>
<proteinExistence type="predicted"/>
<dbReference type="AlphaFoldDB" id="A0A0H5BLF3"/>
<geneLocation type="nucleomorph" evidence="1"/>
<name>A0A0H5BLF3_9EUKA</name>
<keyword evidence="1" id="KW-0542">Nucleomorph</keyword>